<proteinExistence type="predicted"/>
<sequence length="350" mass="41194">MNVVGMVMPVYDQDPNYLVLSIDSVLQQTYQKFHLVIVIDGANKQTRDIVYQYKNESRITIIDKPVNEGIAHALNTGFDYLFRLDEVELLTWGSSDNIIYPDFFLKLRNKLKDSGPNVGLVYSCFDHIDGNGKLLYSKMEQDHFRKWQESKTLDDLLDFSFIGTSFMYKKVYAKRIGGYYLDPVQTYDYWLRLTEICDVEFVPEELMAYRYHSSLSLSKEIQEDETKHRWWRDQYNLARHMARERRGLSYETTIFFPVLTFSESTIEDLENLLDQRYHNYLLVIIDKTKQVTNKLKSLGINDPRITVMERAGEDNNLLNSIQAPKTPYNLVYTNQYNFSDVNCLSNIIRN</sequence>
<dbReference type="InterPro" id="IPR050834">
    <property type="entry name" value="Glycosyltransf_2"/>
</dbReference>
<dbReference type="AlphaFoldDB" id="A0A366JS79"/>
<organism evidence="2 3">
    <name type="scientific">Cytobacillus firmus</name>
    <name type="common">Bacillus firmus</name>
    <dbReference type="NCBI Taxonomy" id="1399"/>
    <lineage>
        <taxon>Bacteria</taxon>
        <taxon>Bacillati</taxon>
        <taxon>Bacillota</taxon>
        <taxon>Bacilli</taxon>
        <taxon>Bacillales</taxon>
        <taxon>Bacillaceae</taxon>
        <taxon>Cytobacillus</taxon>
    </lineage>
</organism>
<keyword evidence="3" id="KW-1185">Reference proteome</keyword>
<feature type="domain" description="Glycosyltransferase 2-like" evidence="1">
    <location>
        <begin position="7"/>
        <end position="173"/>
    </location>
</feature>
<dbReference type="RefSeq" id="WP_113883869.1">
    <property type="nucleotide sequence ID" value="NZ_QNSF01000009.1"/>
</dbReference>
<dbReference type="InterPro" id="IPR029044">
    <property type="entry name" value="Nucleotide-diphossugar_trans"/>
</dbReference>
<gene>
    <name evidence="2" type="ORF">DFO70_1096</name>
</gene>
<accession>A0A366JS79</accession>
<dbReference type="PANTHER" id="PTHR43685">
    <property type="entry name" value="GLYCOSYLTRANSFERASE"/>
    <property type="match status" value="1"/>
</dbReference>
<reference evidence="2 3" key="1">
    <citation type="submission" date="2018-06" db="EMBL/GenBank/DDBJ databases">
        <title>Freshwater and sediment microbial communities from various areas in North America, analyzing microbe dynamics in response to fracking.</title>
        <authorList>
            <person name="Lamendella R."/>
        </authorList>
    </citation>
    <scope>NUCLEOTIDE SEQUENCE [LARGE SCALE GENOMIC DNA]</scope>
    <source>
        <strain evidence="2 3">14_TX</strain>
    </source>
</reference>
<dbReference type="PANTHER" id="PTHR43685:SF2">
    <property type="entry name" value="GLYCOSYLTRANSFERASE 2-LIKE DOMAIN-CONTAINING PROTEIN"/>
    <property type="match status" value="1"/>
</dbReference>
<name>A0A366JS79_CYTFI</name>
<dbReference type="OrthoDB" id="9785185at2"/>
<evidence type="ECO:0000313" key="3">
    <source>
        <dbReference type="Proteomes" id="UP000252731"/>
    </source>
</evidence>
<keyword evidence="2" id="KW-0808">Transferase</keyword>
<evidence type="ECO:0000259" key="1">
    <source>
        <dbReference type="Pfam" id="PF00535"/>
    </source>
</evidence>
<comment type="caution">
    <text evidence="2">The sequence shown here is derived from an EMBL/GenBank/DDBJ whole genome shotgun (WGS) entry which is preliminary data.</text>
</comment>
<dbReference type="Pfam" id="PF00535">
    <property type="entry name" value="Glycos_transf_2"/>
    <property type="match status" value="1"/>
</dbReference>
<dbReference type="SUPFAM" id="SSF53448">
    <property type="entry name" value="Nucleotide-diphospho-sugar transferases"/>
    <property type="match status" value="1"/>
</dbReference>
<dbReference type="GO" id="GO:0016740">
    <property type="term" value="F:transferase activity"/>
    <property type="evidence" value="ECO:0007669"/>
    <property type="project" value="UniProtKB-KW"/>
</dbReference>
<dbReference type="Gene3D" id="3.90.550.10">
    <property type="entry name" value="Spore Coat Polysaccharide Biosynthesis Protein SpsA, Chain A"/>
    <property type="match status" value="1"/>
</dbReference>
<dbReference type="InterPro" id="IPR001173">
    <property type="entry name" value="Glyco_trans_2-like"/>
</dbReference>
<protein>
    <submittedName>
        <fullName evidence="2">GT2 family glycosyltransferase</fullName>
    </submittedName>
</protein>
<dbReference type="EMBL" id="QNSF01000009">
    <property type="protein sequence ID" value="RBP90501.1"/>
    <property type="molecule type" value="Genomic_DNA"/>
</dbReference>
<dbReference type="Proteomes" id="UP000252731">
    <property type="component" value="Unassembled WGS sequence"/>
</dbReference>
<evidence type="ECO:0000313" key="2">
    <source>
        <dbReference type="EMBL" id="RBP90501.1"/>
    </source>
</evidence>